<dbReference type="RefSeq" id="WP_305390277.1">
    <property type="nucleotide sequence ID" value="NZ_CP117450.1"/>
</dbReference>
<name>A0ABY9FZA1_9PSED</name>
<evidence type="ECO:0000313" key="1">
    <source>
        <dbReference type="EMBL" id="WLH08673.1"/>
    </source>
</evidence>
<sequence>MEATDEVYQILSDAKALARRYYHLTGKPLGVTGEVAEYEAARILNLELELARQAGYDATEIRDGLTIRIQIKGRYFSNPQMRGGRVGSIDLKQSFDTVLLVLLDGDYNAFQIYEAVRPAVEALLTRPGSKARTERGSVGISQFKAISTLRWELVTSGATSRKSRLAKIQGHSDDLKIDPLRSVNKLDSGKLTNRGVEVCYRLFDAGKSRSAVGAEMKISFGAATHRFEAWKTAGGLDRKKQPLD</sequence>
<evidence type="ECO:0000313" key="2">
    <source>
        <dbReference type="Proteomes" id="UP001236748"/>
    </source>
</evidence>
<gene>
    <name evidence="1" type="ORF">PSH67_08410</name>
</gene>
<evidence type="ECO:0008006" key="3">
    <source>
        <dbReference type="Google" id="ProtNLM"/>
    </source>
</evidence>
<protein>
    <recommendedName>
        <fullName evidence="3">DNA-binding protein</fullName>
    </recommendedName>
</protein>
<dbReference type="EMBL" id="CP117450">
    <property type="protein sequence ID" value="WLH08673.1"/>
    <property type="molecule type" value="Genomic_DNA"/>
</dbReference>
<accession>A0ABY9FZA1</accession>
<dbReference type="Proteomes" id="UP001236748">
    <property type="component" value="Chromosome"/>
</dbReference>
<keyword evidence="2" id="KW-1185">Reference proteome</keyword>
<proteinExistence type="predicted"/>
<reference evidence="1 2" key="1">
    <citation type="submission" date="2023-02" db="EMBL/GenBank/DDBJ databases">
        <title>Evolution of Hrp T3SS in non-pathogenic Pseudomonas fluorescens.</title>
        <authorList>
            <person name="Liao K."/>
            <person name="Wei H."/>
            <person name="Gu Y."/>
        </authorList>
    </citation>
    <scope>NUCLEOTIDE SEQUENCE [LARGE SCALE GENOMIC DNA]</scope>
    <source>
        <strain evidence="1 2">FP2043</strain>
    </source>
</reference>
<organism evidence="1 2">
    <name type="scientific">Pseudomonas lurida</name>
    <dbReference type="NCBI Taxonomy" id="244566"/>
    <lineage>
        <taxon>Bacteria</taxon>
        <taxon>Pseudomonadati</taxon>
        <taxon>Pseudomonadota</taxon>
        <taxon>Gammaproteobacteria</taxon>
        <taxon>Pseudomonadales</taxon>
        <taxon>Pseudomonadaceae</taxon>
        <taxon>Pseudomonas</taxon>
    </lineage>
</organism>